<evidence type="ECO:0000256" key="13">
    <source>
        <dbReference type="RuleBase" id="RU361145"/>
    </source>
</evidence>
<comment type="function">
    <text evidence="9">Stores iron in a soluble, non-toxic, readily available form. Important for iron homeostasis. Has ferroxidase activity. Iron is taken up in the ferrous form and deposited as ferric hydroxides after oxidation.</text>
</comment>
<evidence type="ECO:0000256" key="5">
    <source>
        <dbReference type="ARBA" id="ARBA00022640"/>
    </source>
</evidence>
<dbReference type="EMBL" id="CAJHUC010000346">
    <property type="protein sequence ID" value="CAD7695456.1"/>
    <property type="molecule type" value="Genomic_DNA"/>
</dbReference>
<evidence type="ECO:0000256" key="10">
    <source>
        <dbReference type="ARBA" id="ARBA00026060"/>
    </source>
</evidence>
<dbReference type="CDD" id="cd01056">
    <property type="entry name" value="Euk_Ferritin"/>
    <property type="match status" value="1"/>
</dbReference>
<proteinExistence type="inferred from homology"/>
<dbReference type="InterPro" id="IPR009078">
    <property type="entry name" value="Ferritin-like_SF"/>
</dbReference>
<feature type="binding site" evidence="12">
    <location>
        <position position="139"/>
    </location>
    <ligand>
        <name>Fe cation</name>
        <dbReference type="ChEBI" id="CHEBI:24875"/>
        <label>1</label>
    </ligand>
</feature>
<dbReference type="InterPro" id="IPR008331">
    <property type="entry name" value="Ferritin_DPS_dom"/>
</dbReference>
<comment type="subcellular location">
    <subcellularLocation>
        <location evidence="1">Plastid</location>
        <location evidence="1">Chloroplast</location>
    </subcellularLocation>
</comment>
<feature type="domain" description="Ferritin-like diiron" evidence="14">
    <location>
        <begin position="84"/>
        <end position="237"/>
    </location>
</feature>
<dbReference type="InterPro" id="IPR001519">
    <property type="entry name" value="Ferritin"/>
</dbReference>
<evidence type="ECO:0000256" key="3">
    <source>
        <dbReference type="ARBA" id="ARBA00022434"/>
    </source>
</evidence>
<sequence>MAASMPAIATRAPIASKGSAAAFQRTAHTAWHRAARPGLAGRMPAAGAEVEGVAGVVFQPFDEAAVQLATIDKTDSAAESFARCDFHPECEAAINEQINVEYNISYVYHAMFAFFDRDNVGLPGLAEFFKNASEDERGHAQKLMEYQNVRGGRVKLGPLVVPETEYNHAEKGEALYAMELALSLEKLNFQKLRHLHDVADKHNDAQMCDFVEGQLLAEQVEDIKEVSVNVSQLRRVGKGHGVYHFDQEIGEDGA</sequence>
<name>A0A8S1INW6_9CHLO</name>
<dbReference type="EC" id="1.16.3.1" evidence="13"/>
<evidence type="ECO:0000256" key="4">
    <source>
        <dbReference type="ARBA" id="ARBA00022528"/>
    </source>
</evidence>
<gene>
    <name evidence="15" type="ORF">OSTQU699_LOCUS817</name>
</gene>
<evidence type="ECO:0000256" key="9">
    <source>
        <dbReference type="ARBA" id="ARBA00025111"/>
    </source>
</evidence>
<keyword evidence="7 13" id="KW-0560">Oxidoreductase</keyword>
<evidence type="ECO:0000259" key="14">
    <source>
        <dbReference type="PROSITE" id="PS50905"/>
    </source>
</evidence>
<feature type="binding site" evidence="12">
    <location>
        <position position="101"/>
    </location>
    <ligand>
        <name>Fe cation</name>
        <dbReference type="ChEBI" id="CHEBI:24875"/>
        <label>1</label>
    </ligand>
</feature>
<evidence type="ECO:0000256" key="1">
    <source>
        <dbReference type="ARBA" id="ARBA00004229"/>
    </source>
</evidence>
<evidence type="ECO:0000256" key="7">
    <source>
        <dbReference type="ARBA" id="ARBA00023002"/>
    </source>
</evidence>
<dbReference type="OrthoDB" id="186462at2759"/>
<dbReference type="InterPro" id="IPR009040">
    <property type="entry name" value="Ferritin-like_diiron"/>
</dbReference>
<keyword evidence="3 13" id="KW-0409">Iron storage</keyword>
<dbReference type="Gene3D" id="1.20.1260.10">
    <property type="match status" value="1"/>
</dbReference>
<dbReference type="InterPro" id="IPR012347">
    <property type="entry name" value="Ferritin-like"/>
</dbReference>
<dbReference type="Proteomes" id="UP000708148">
    <property type="component" value="Unassembled WGS sequence"/>
</dbReference>
<dbReference type="GO" id="GO:0008199">
    <property type="term" value="F:ferric iron binding"/>
    <property type="evidence" value="ECO:0007669"/>
    <property type="project" value="InterPro"/>
</dbReference>
<dbReference type="GO" id="GO:0004322">
    <property type="term" value="F:ferroxidase activity"/>
    <property type="evidence" value="ECO:0007669"/>
    <property type="project" value="UniProtKB-EC"/>
</dbReference>
<evidence type="ECO:0000313" key="15">
    <source>
        <dbReference type="EMBL" id="CAD7695456.1"/>
    </source>
</evidence>
<accession>A0A8S1INW6</accession>
<reference evidence="15" key="1">
    <citation type="submission" date="2020-12" db="EMBL/GenBank/DDBJ databases">
        <authorList>
            <person name="Iha C."/>
        </authorList>
    </citation>
    <scope>NUCLEOTIDE SEQUENCE</scope>
</reference>
<dbReference type="AlphaFoldDB" id="A0A8S1INW6"/>
<dbReference type="SUPFAM" id="SSF47240">
    <property type="entry name" value="Ferritin-like"/>
    <property type="match status" value="1"/>
</dbReference>
<comment type="catalytic activity">
    <reaction evidence="11 13">
        <text>4 Fe(2+) + O2 + 4 H(+) = 4 Fe(3+) + 2 H2O</text>
        <dbReference type="Rhea" id="RHEA:11148"/>
        <dbReference type="ChEBI" id="CHEBI:15377"/>
        <dbReference type="ChEBI" id="CHEBI:15378"/>
        <dbReference type="ChEBI" id="CHEBI:15379"/>
        <dbReference type="ChEBI" id="CHEBI:29033"/>
        <dbReference type="ChEBI" id="CHEBI:29034"/>
        <dbReference type="EC" id="1.16.3.1"/>
    </reaction>
</comment>
<evidence type="ECO:0000256" key="12">
    <source>
        <dbReference type="PIRSR" id="PIRSR601519-1"/>
    </source>
</evidence>
<evidence type="ECO:0000313" key="16">
    <source>
        <dbReference type="Proteomes" id="UP000708148"/>
    </source>
</evidence>
<keyword evidence="16" id="KW-1185">Reference proteome</keyword>
<dbReference type="GO" id="GO:0008198">
    <property type="term" value="F:ferrous iron binding"/>
    <property type="evidence" value="ECO:0007669"/>
    <property type="project" value="TreeGrafter"/>
</dbReference>
<keyword evidence="8 12" id="KW-0408">Iron</keyword>
<dbReference type="PROSITE" id="PS50905">
    <property type="entry name" value="FERRITIN_LIKE"/>
    <property type="match status" value="1"/>
</dbReference>
<dbReference type="GO" id="GO:0006950">
    <property type="term" value="P:response to stress"/>
    <property type="evidence" value="ECO:0007669"/>
    <property type="project" value="UniProtKB-ARBA"/>
</dbReference>
<dbReference type="PANTHER" id="PTHR11431:SF75">
    <property type="entry name" value="FERRITIN"/>
    <property type="match status" value="1"/>
</dbReference>
<dbReference type="GO" id="GO:0006826">
    <property type="term" value="P:iron ion transport"/>
    <property type="evidence" value="ECO:0007669"/>
    <property type="project" value="InterPro"/>
</dbReference>
<feature type="binding site" evidence="12">
    <location>
        <position position="185"/>
    </location>
    <ligand>
        <name>Fe cation</name>
        <dbReference type="ChEBI" id="CHEBI:24875"/>
        <label>1</label>
    </ligand>
</feature>
<feature type="binding site" evidence="12">
    <location>
        <position position="219"/>
    </location>
    <ligand>
        <name>Fe cation</name>
        <dbReference type="ChEBI" id="CHEBI:24875"/>
        <label>1</label>
    </ligand>
</feature>
<comment type="caution">
    <text evidence="15">The sequence shown here is derived from an EMBL/GenBank/DDBJ whole genome shotgun (WGS) entry which is preliminary data.</text>
</comment>
<evidence type="ECO:0000256" key="8">
    <source>
        <dbReference type="ARBA" id="ARBA00023004"/>
    </source>
</evidence>
<keyword evidence="5" id="KW-0934">Plastid</keyword>
<organism evidence="15 16">
    <name type="scientific">Ostreobium quekettii</name>
    <dbReference type="NCBI Taxonomy" id="121088"/>
    <lineage>
        <taxon>Eukaryota</taxon>
        <taxon>Viridiplantae</taxon>
        <taxon>Chlorophyta</taxon>
        <taxon>core chlorophytes</taxon>
        <taxon>Ulvophyceae</taxon>
        <taxon>TCBD clade</taxon>
        <taxon>Bryopsidales</taxon>
        <taxon>Ostreobineae</taxon>
        <taxon>Ostreobiaceae</taxon>
        <taxon>Ostreobium</taxon>
    </lineage>
</organism>
<comment type="function">
    <text evidence="13">Stores iron in a soluble, non-toxic, readily available form. Important for iron homeostasis. Iron is taken up in the ferrous form and deposited as ferric hydroxides after oxidation.</text>
</comment>
<evidence type="ECO:0000256" key="11">
    <source>
        <dbReference type="ARBA" id="ARBA00047990"/>
    </source>
</evidence>
<comment type="similarity">
    <text evidence="2 13">Belongs to the ferritin family.</text>
</comment>
<dbReference type="FunFam" id="1.20.1260.10:FF:000006">
    <property type="entry name" value="Ferritin"/>
    <property type="match status" value="1"/>
</dbReference>
<evidence type="ECO:0000256" key="2">
    <source>
        <dbReference type="ARBA" id="ARBA00007513"/>
    </source>
</evidence>
<comment type="subunit">
    <text evidence="10">Oligomer of 24 subunits. There are two types of subunits: L (light) chain and H (heavy) chain. The major chain can be light or heavy, depending on the species and tissue type. The functional molecule forms a roughly spherical shell with a diameter of 12 nm and contains a central cavity into which the insoluble mineral iron core is deposited.</text>
</comment>
<evidence type="ECO:0000256" key="6">
    <source>
        <dbReference type="ARBA" id="ARBA00022723"/>
    </source>
</evidence>
<protein>
    <recommendedName>
        <fullName evidence="13">Ferritin</fullName>
        <ecNumber evidence="13">1.16.3.1</ecNumber>
    </recommendedName>
</protein>
<feature type="binding site" evidence="12">
    <location>
        <position position="136"/>
    </location>
    <ligand>
        <name>Fe cation</name>
        <dbReference type="ChEBI" id="CHEBI:24875"/>
        <label>1</label>
    </ligand>
</feature>
<dbReference type="GO" id="GO:0009507">
    <property type="term" value="C:chloroplast"/>
    <property type="evidence" value="ECO:0007669"/>
    <property type="project" value="UniProtKB-SubCell"/>
</dbReference>
<dbReference type="Pfam" id="PF00210">
    <property type="entry name" value="Ferritin"/>
    <property type="match status" value="1"/>
</dbReference>
<keyword evidence="4" id="KW-0150">Chloroplast</keyword>
<dbReference type="PANTHER" id="PTHR11431">
    <property type="entry name" value="FERRITIN"/>
    <property type="match status" value="1"/>
</dbReference>
<dbReference type="GO" id="GO:0006879">
    <property type="term" value="P:intracellular iron ion homeostasis"/>
    <property type="evidence" value="ECO:0007669"/>
    <property type="project" value="UniProtKB-KW"/>
</dbReference>
<keyword evidence="6 12" id="KW-0479">Metal-binding</keyword>